<name>A0A8S5LYZ1_9CAUD</name>
<reference evidence="1" key="1">
    <citation type="journal article" date="2021" name="Proc. Natl. Acad. Sci. U.S.A.">
        <title>A Catalog of Tens of Thousands of Viruses from Human Metagenomes Reveals Hidden Associations with Chronic Diseases.</title>
        <authorList>
            <person name="Tisza M.J."/>
            <person name="Buck C.B."/>
        </authorList>
    </citation>
    <scope>NUCLEOTIDE SEQUENCE</scope>
    <source>
        <strain evidence="1">Ct9Y44</strain>
    </source>
</reference>
<proteinExistence type="predicted"/>
<accession>A0A8S5LYZ1</accession>
<dbReference type="EMBL" id="BK014770">
    <property type="protein sequence ID" value="DAD75047.1"/>
    <property type="molecule type" value="Genomic_DNA"/>
</dbReference>
<organism evidence="1">
    <name type="scientific">Siphoviridae sp. ct9Y44</name>
    <dbReference type="NCBI Taxonomy" id="2826176"/>
    <lineage>
        <taxon>Viruses</taxon>
        <taxon>Duplodnaviria</taxon>
        <taxon>Heunggongvirae</taxon>
        <taxon>Uroviricota</taxon>
        <taxon>Caudoviricetes</taxon>
    </lineage>
</organism>
<sequence length="39" mass="4562">MLIKSSKYAGLKRYPTCGNGVVTKIQKRLQRVMCITYRR</sequence>
<protein>
    <submittedName>
        <fullName evidence="1">Uncharacterized protein</fullName>
    </submittedName>
</protein>
<evidence type="ECO:0000313" key="1">
    <source>
        <dbReference type="EMBL" id="DAD75047.1"/>
    </source>
</evidence>